<evidence type="ECO:0000256" key="1">
    <source>
        <dbReference type="SAM" id="Phobius"/>
    </source>
</evidence>
<organism evidence="2 3">
    <name type="scientific">Streptococcus mitis SK1080</name>
    <dbReference type="NCBI Taxonomy" id="1008453"/>
    <lineage>
        <taxon>Bacteria</taxon>
        <taxon>Bacillati</taxon>
        <taxon>Bacillota</taxon>
        <taxon>Bacilli</taxon>
        <taxon>Lactobacillales</taxon>
        <taxon>Streptococcaceae</taxon>
        <taxon>Streptococcus</taxon>
        <taxon>Streptococcus mitis group</taxon>
    </lineage>
</organism>
<dbReference type="AlphaFoldDB" id="F9HKY4"/>
<accession>F9HKY4</accession>
<keyword evidence="1" id="KW-0472">Membrane</keyword>
<evidence type="ECO:0000313" key="3">
    <source>
        <dbReference type="Proteomes" id="UP000004568"/>
    </source>
</evidence>
<dbReference type="eggNOG" id="ENOG5032ANB">
    <property type="taxonomic scope" value="Bacteria"/>
</dbReference>
<reference evidence="2 3" key="1">
    <citation type="submission" date="2011-05" db="EMBL/GenBank/DDBJ databases">
        <authorList>
            <person name="Durkin A.S."/>
            <person name="Radune D."/>
            <person name="Hostetler J."/>
            <person name="Torralba M."/>
            <person name="Gillis M."/>
            <person name="Methe B."/>
            <person name="Sutton G."/>
            <person name="Nelson K.E."/>
        </authorList>
    </citation>
    <scope>NUCLEOTIDE SEQUENCE [LARGE SCALE GENOMIC DNA]</scope>
    <source>
        <strain evidence="2 3">SK1080</strain>
    </source>
</reference>
<dbReference type="Proteomes" id="UP000004568">
    <property type="component" value="Unassembled WGS sequence"/>
</dbReference>
<name>F9HKY4_STRMT</name>
<gene>
    <name evidence="2" type="ORF">HMPREF9957_1436</name>
</gene>
<comment type="caution">
    <text evidence="2">The sequence shown here is derived from an EMBL/GenBank/DDBJ whole genome shotgun (WGS) entry which is preliminary data.</text>
</comment>
<keyword evidence="1" id="KW-1133">Transmembrane helix</keyword>
<feature type="transmembrane region" description="Helical" evidence="1">
    <location>
        <begin position="37"/>
        <end position="58"/>
    </location>
</feature>
<dbReference type="PATRIC" id="fig|1008453.3.peg.161"/>
<dbReference type="OrthoDB" id="9859242at2"/>
<feature type="transmembrane region" description="Helical" evidence="1">
    <location>
        <begin position="64"/>
        <end position="84"/>
    </location>
</feature>
<protein>
    <submittedName>
        <fullName evidence="2">Uncharacterized protein</fullName>
    </submittedName>
</protein>
<dbReference type="EMBL" id="AFQV01000006">
    <property type="protein sequence ID" value="EGP70299.1"/>
    <property type="molecule type" value="Genomic_DNA"/>
</dbReference>
<sequence length="233" mass="27134">MNKVVDDLLKNIKEFEASFNEYEKQFYPEIRKERQRLMIYFILWILFIIGAAIVFQFFPKFVCLRNILIFLTIIFTVLVLFYTIKFDEVSVGVPSKFTKLCDKVKYRLKYLYGDNAKEVADMLVNDLSEKRNSQLQKYENIVKAIGTIGKVLVTATITLALNRLFVEDKTNISGETFGNIIIIVAIMVILIKLIDSGIKKIIKYPVFGKASKEVYLTDILYEVKYMILEKEDN</sequence>
<keyword evidence="1" id="KW-0812">Transmembrane</keyword>
<evidence type="ECO:0000313" key="2">
    <source>
        <dbReference type="EMBL" id="EGP70299.1"/>
    </source>
</evidence>
<feature type="transmembrane region" description="Helical" evidence="1">
    <location>
        <begin position="177"/>
        <end position="194"/>
    </location>
</feature>
<dbReference type="RefSeq" id="WP_001045459.1">
    <property type="nucleotide sequence ID" value="NZ_AFQV01000006.1"/>
</dbReference>
<proteinExistence type="predicted"/>
<feature type="transmembrane region" description="Helical" evidence="1">
    <location>
        <begin position="141"/>
        <end position="165"/>
    </location>
</feature>